<keyword evidence="2" id="KW-0521">NADP</keyword>
<dbReference type="EMBL" id="SMZX01000001">
    <property type="protein sequence ID" value="TDL46033.1"/>
    <property type="molecule type" value="Genomic_DNA"/>
</dbReference>
<keyword evidence="4" id="KW-0520">NAD</keyword>
<evidence type="ECO:0000259" key="7">
    <source>
        <dbReference type="Pfam" id="PF02826"/>
    </source>
</evidence>
<proteinExistence type="inferred from homology"/>
<sequence length="327" mass="33862">MTTPPASRPAPGEIVQVGPLLPDLVATLREDFGAALLPADRTDPDFAAVAEAARVVVTSGRTGVDADLIERMPRLEAVVNFGVGYDTTDVDAASRRGIVVSHTPDVLTDCVADTALGLLLDVFRGFSAADRFVRAGRWEASAFPLTRRFSGSRLGILGLGRIGRAIAARADAFGVQVSYSGRRPVEGVPYRFVPDPVTLARESDALVVAVAGGAGTVGLVDAAVIDALGPEGYLVNIARGSVVDEDALVAALEAGRLGGAGLDVFADEPHVPSALLGRDDVVLLPHLGSGTVDTRADMAALVLDNLRAYLADGRLVTPVPETAALAR</sequence>
<evidence type="ECO:0000256" key="5">
    <source>
        <dbReference type="RuleBase" id="RU003719"/>
    </source>
</evidence>
<dbReference type="InterPro" id="IPR006140">
    <property type="entry name" value="D-isomer_DH_NAD-bd"/>
</dbReference>
<dbReference type="AlphaFoldDB" id="A0A4V3B406"/>
<dbReference type="PANTHER" id="PTHR10996:SF178">
    <property type="entry name" value="2-HYDROXYACID DEHYDROGENASE YGL185C-RELATED"/>
    <property type="match status" value="1"/>
</dbReference>
<feature type="domain" description="D-isomer specific 2-hydroxyacid dehydrogenase catalytic" evidence="6">
    <location>
        <begin position="45"/>
        <end position="319"/>
    </location>
</feature>
<comment type="caution">
    <text evidence="8">The sequence shown here is derived from an EMBL/GenBank/DDBJ whole genome shotgun (WGS) entry which is preliminary data.</text>
</comment>
<organism evidence="8 9">
    <name type="scientific">Microbacterium oleivorans</name>
    <dbReference type="NCBI Taxonomy" id="273677"/>
    <lineage>
        <taxon>Bacteria</taxon>
        <taxon>Bacillati</taxon>
        <taxon>Actinomycetota</taxon>
        <taxon>Actinomycetes</taxon>
        <taxon>Micrococcales</taxon>
        <taxon>Microbacteriaceae</taxon>
        <taxon>Microbacterium</taxon>
    </lineage>
</organism>
<evidence type="ECO:0000259" key="6">
    <source>
        <dbReference type="Pfam" id="PF00389"/>
    </source>
</evidence>
<evidence type="ECO:0000256" key="2">
    <source>
        <dbReference type="ARBA" id="ARBA00022857"/>
    </source>
</evidence>
<dbReference type="PANTHER" id="PTHR10996">
    <property type="entry name" value="2-HYDROXYACID DEHYDROGENASE-RELATED"/>
    <property type="match status" value="1"/>
</dbReference>
<dbReference type="Gene3D" id="3.40.50.720">
    <property type="entry name" value="NAD(P)-binding Rossmann-like Domain"/>
    <property type="match status" value="2"/>
</dbReference>
<dbReference type="FunFam" id="3.40.50.720:FF:000213">
    <property type="entry name" value="Putative 2-hydroxyacid dehydrogenase"/>
    <property type="match status" value="1"/>
</dbReference>
<dbReference type="SUPFAM" id="SSF52283">
    <property type="entry name" value="Formate/glycerate dehydrogenase catalytic domain-like"/>
    <property type="match status" value="1"/>
</dbReference>
<evidence type="ECO:0000256" key="3">
    <source>
        <dbReference type="ARBA" id="ARBA00023002"/>
    </source>
</evidence>
<dbReference type="InterPro" id="IPR050223">
    <property type="entry name" value="D-isomer_2-hydroxyacid_DH"/>
</dbReference>
<dbReference type="Proteomes" id="UP000295633">
    <property type="component" value="Unassembled WGS sequence"/>
</dbReference>
<dbReference type="CDD" id="cd12156">
    <property type="entry name" value="HPPR"/>
    <property type="match status" value="1"/>
</dbReference>
<dbReference type="GO" id="GO:0030267">
    <property type="term" value="F:glyoxylate reductase (NADPH) activity"/>
    <property type="evidence" value="ECO:0007669"/>
    <property type="project" value="TreeGrafter"/>
</dbReference>
<protein>
    <submittedName>
        <fullName evidence="8">2-hydroxyacid dehydrogenase</fullName>
    </submittedName>
</protein>
<gene>
    <name evidence="8" type="ORF">E2R54_06280</name>
</gene>
<dbReference type="InterPro" id="IPR006139">
    <property type="entry name" value="D-isomer_2_OHA_DH_cat_dom"/>
</dbReference>
<dbReference type="Pfam" id="PF02826">
    <property type="entry name" value="2-Hacid_dh_C"/>
    <property type="match status" value="1"/>
</dbReference>
<evidence type="ECO:0000313" key="8">
    <source>
        <dbReference type="EMBL" id="TDL46033.1"/>
    </source>
</evidence>
<dbReference type="GO" id="GO:0005829">
    <property type="term" value="C:cytosol"/>
    <property type="evidence" value="ECO:0007669"/>
    <property type="project" value="TreeGrafter"/>
</dbReference>
<keyword evidence="3 5" id="KW-0560">Oxidoreductase</keyword>
<dbReference type="InterPro" id="IPR036291">
    <property type="entry name" value="NAD(P)-bd_dom_sf"/>
</dbReference>
<name>A0A4V3B406_9MICO</name>
<dbReference type="GO" id="GO:0016618">
    <property type="term" value="F:hydroxypyruvate reductase [NAD(P)H] activity"/>
    <property type="evidence" value="ECO:0007669"/>
    <property type="project" value="TreeGrafter"/>
</dbReference>
<reference evidence="8 9" key="1">
    <citation type="submission" date="2019-03" db="EMBL/GenBank/DDBJ databases">
        <title>Genome Sequencing and Assembly of Various Microbes Isolated from Partially Reclaimed Soil and Acid Mine Drainage (AMD) Site.</title>
        <authorList>
            <person name="Steinbock B."/>
            <person name="Bechtold R."/>
            <person name="Sevigny J.L."/>
            <person name="Thomas D."/>
            <person name="Cuthill L.R."/>
            <person name="Aveiro Johannsen E.J."/>
            <person name="Thomas K."/>
            <person name="Ghosh A."/>
        </authorList>
    </citation>
    <scope>NUCLEOTIDE SEQUENCE [LARGE SCALE GENOMIC DNA]</scope>
    <source>
        <strain evidence="8 9">F-B2</strain>
    </source>
</reference>
<dbReference type="GO" id="GO:0051287">
    <property type="term" value="F:NAD binding"/>
    <property type="evidence" value="ECO:0007669"/>
    <property type="project" value="InterPro"/>
</dbReference>
<dbReference type="Pfam" id="PF00389">
    <property type="entry name" value="2-Hacid_dh"/>
    <property type="match status" value="1"/>
</dbReference>
<dbReference type="RefSeq" id="WP_133399092.1">
    <property type="nucleotide sequence ID" value="NZ_SMZX01000001.1"/>
</dbReference>
<evidence type="ECO:0000256" key="1">
    <source>
        <dbReference type="ARBA" id="ARBA00005854"/>
    </source>
</evidence>
<dbReference type="SUPFAM" id="SSF51735">
    <property type="entry name" value="NAD(P)-binding Rossmann-fold domains"/>
    <property type="match status" value="1"/>
</dbReference>
<feature type="domain" description="D-isomer specific 2-hydroxyacid dehydrogenase NAD-binding" evidence="7">
    <location>
        <begin position="116"/>
        <end position="288"/>
    </location>
</feature>
<evidence type="ECO:0000313" key="9">
    <source>
        <dbReference type="Proteomes" id="UP000295633"/>
    </source>
</evidence>
<comment type="similarity">
    <text evidence="1 5">Belongs to the D-isomer specific 2-hydroxyacid dehydrogenase family.</text>
</comment>
<evidence type="ECO:0000256" key="4">
    <source>
        <dbReference type="ARBA" id="ARBA00023027"/>
    </source>
</evidence>
<accession>A0A4V3B406</accession>